<feature type="transmembrane region" description="Helical" evidence="1">
    <location>
        <begin position="75"/>
        <end position="93"/>
    </location>
</feature>
<dbReference type="EMBL" id="JAEMEF010000002">
    <property type="protein sequence ID" value="MBL7558634.1"/>
    <property type="molecule type" value="Genomic_DNA"/>
</dbReference>
<keyword evidence="1" id="KW-0812">Transmembrane</keyword>
<sequence length="292" mass="34090">MGSLSSLLNGNAFKISILLFLVGSIIMMLFTKIRKTFSKQKKQSILYAIFILITFGLVGFISSSKILNDTAVNSFIGMQIVFLILGLLHLYILRKFFPALSEDKSDYFSEFLFTIAITLIGLFAFLNVVTNFREGINYTFLAASIPFIFPFMVYKLYEFSLLIPVPEYKNWFYPLEVDVKEPTKKELQNPLVISFEFKKNENLPDITNFRVKAPENMEFGKLFYFFINDYNERHPESQIDYLDQNTKEPNGWIFYKKPTWISSLRHINFSKTVLNNDIKEDYVIVCQRTNVN</sequence>
<dbReference type="Proteomes" id="UP000605013">
    <property type="component" value="Unassembled WGS sequence"/>
</dbReference>
<dbReference type="RefSeq" id="WP_202998587.1">
    <property type="nucleotide sequence ID" value="NZ_JAEMEF010000002.1"/>
</dbReference>
<evidence type="ECO:0000256" key="1">
    <source>
        <dbReference type="SAM" id="Phobius"/>
    </source>
</evidence>
<keyword evidence="1" id="KW-1133">Transmembrane helix</keyword>
<feature type="transmembrane region" description="Helical" evidence="1">
    <location>
        <begin position="105"/>
        <end position="129"/>
    </location>
</feature>
<accession>A0ABS1WHP2</accession>
<comment type="caution">
    <text evidence="2">The sequence shown here is derived from an EMBL/GenBank/DDBJ whole genome shotgun (WGS) entry which is preliminary data.</text>
</comment>
<dbReference type="Pfam" id="PF17555">
    <property type="entry name" value="TssN"/>
    <property type="match status" value="1"/>
</dbReference>
<reference evidence="2 3" key="1">
    <citation type="submission" date="2020-12" db="EMBL/GenBank/DDBJ databases">
        <title>Olleya sediminilitoris sp. nov., isolated from a tidal flat.</title>
        <authorList>
            <person name="Park S."/>
            <person name="Yoon J.-H."/>
        </authorList>
    </citation>
    <scope>NUCLEOTIDE SEQUENCE [LARGE SCALE GENOMIC DNA]</scope>
    <source>
        <strain evidence="2 3">YSTF-M6</strain>
    </source>
</reference>
<keyword evidence="1" id="KW-0472">Membrane</keyword>
<organism evidence="2 3">
    <name type="scientific">Olleya sediminilitoris</name>
    <dbReference type="NCBI Taxonomy" id="2795739"/>
    <lineage>
        <taxon>Bacteria</taxon>
        <taxon>Pseudomonadati</taxon>
        <taxon>Bacteroidota</taxon>
        <taxon>Flavobacteriia</taxon>
        <taxon>Flavobacteriales</taxon>
        <taxon>Flavobacteriaceae</taxon>
    </lineage>
</organism>
<evidence type="ECO:0008006" key="4">
    <source>
        <dbReference type="Google" id="ProtNLM"/>
    </source>
</evidence>
<feature type="transmembrane region" description="Helical" evidence="1">
    <location>
        <begin position="135"/>
        <end position="154"/>
    </location>
</feature>
<name>A0ABS1WHP2_9FLAO</name>
<proteinExistence type="predicted"/>
<protein>
    <recommendedName>
        <fullName evidence="4">TssN family type VI secretion system protein</fullName>
    </recommendedName>
</protein>
<keyword evidence="3" id="KW-1185">Reference proteome</keyword>
<feature type="transmembrane region" description="Helical" evidence="1">
    <location>
        <begin position="45"/>
        <end position="63"/>
    </location>
</feature>
<gene>
    <name evidence="2" type="ORF">JAO71_02370</name>
</gene>
<evidence type="ECO:0000313" key="2">
    <source>
        <dbReference type="EMBL" id="MBL7558634.1"/>
    </source>
</evidence>
<feature type="transmembrane region" description="Helical" evidence="1">
    <location>
        <begin position="12"/>
        <end position="33"/>
    </location>
</feature>
<evidence type="ECO:0000313" key="3">
    <source>
        <dbReference type="Proteomes" id="UP000605013"/>
    </source>
</evidence>
<dbReference type="InterPro" id="IPR035177">
    <property type="entry name" value="TssN"/>
</dbReference>